<dbReference type="AlphaFoldDB" id="A0A7E4W3K8"/>
<dbReference type="Proteomes" id="UP000492821">
    <property type="component" value="Unassembled WGS sequence"/>
</dbReference>
<feature type="signal peptide" evidence="1">
    <location>
        <begin position="1"/>
        <end position="20"/>
    </location>
</feature>
<organism evidence="2 3">
    <name type="scientific">Panagrellus redivivus</name>
    <name type="common">Microworm</name>
    <dbReference type="NCBI Taxonomy" id="6233"/>
    <lineage>
        <taxon>Eukaryota</taxon>
        <taxon>Metazoa</taxon>
        <taxon>Ecdysozoa</taxon>
        <taxon>Nematoda</taxon>
        <taxon>Chromadorea</taxon>
        <taxon>Rhabditida</taxon>
        <taxon>Tylenchina</taxon>
        <taxon>Panagrolaimomorpha</taxon>
        <taxon>Panagrolaimoidea</taxon>
        <taxon>Panagrolaimidae</taxon>
        <taxon>Panagrellus</taxon>
    </lineage>
</organism>
<reference evidence="2" key="1">
    <citation type="journal article" date="2013" name="Genetics">
        <title>The draft genome and transcriptome of Panagrellus redivivus are shaped by the harsh demands of a free-living lifestyle.</title>
        <authorList>
            <person name="Srinivasan J."/>
            <person name="Dillman A.R."/>
            <person name="Macchietto M.G."/>
            <person name="Heikkinen L."/>
            <person name="Lakso M."/>
            <person name="Fracchia K.M."/>
            <person name="Antoshechkin I."/>
            <person name="Mortazavi A."/>
            <person name="Wong G."/>
            <person name="Sternberg P.W."/>
        </authorList>
    </citation>
    <scope>NUCLEOTIDE SEQUENCE [LARGE SCALE GENOMIC DNA]</scope>
    <source>
        <strain evidence="2">MT8872</strain>
    </source>
</reference>
<evidence type="ECO:0000256" key="1">
    <source>
        <dbReference type="SAM" id="SignalP"/>
    </source>
</evidence>
<proteinExistence type="predicted"/>
<keyword evidence="2" id="KW-1185">Reference proteome</keyword>
<protein>
    <submittedName>
        <fullName evidence="3">Secreted protein</fullName>
    </submittedName>
</protein>
<evidence type="ECO:0000313" key="3">
    <source>
        <dbReference type="WBParaSite" id="Pan_g5901.t1"/>
    </source>
</evidence>
<reference evidence="3" key="2">
    <citation type="submission" date="2020-10" db="UniProtKB">
        <authorList>
            <consortium name="WormBaseParasite"/>
        </authorList>
    </citation>
    <scope>IDENTIFICATION</scope>
</reference>
<evidence type="ECO:0000313" key="2">
    <source>
        <dbReference type="Proteomes" id="UP000492821"/>
    </source>
</evidence>
<accession>A0A7E4W3K8</accession>
<dbReference type="WBParaSite" id="Pan_g5901.t1">
    <property type="protein sequence ID" value="Pan_g5901.t1"/>
    <property type="gene ID" value="Pan_g5901"/>
</dbReference>
<keyword evidence="1" id="KW-0732">Signal</keyword>
<feature type="chain" id="PRO_5028983957" evidence="1">
    <location>
        <begin position="21"/>
        <end position="182"/>
    </location>
</feature>
<name>A0A7E4W3K8_PANRE</name>
<sequence length="182" mass="20358">MNTVFVPVFILYTGGILIQAFEVAREVESGVELLNTGSIQLIIPKYLSFIIKNQSQCVGFFRTCYLSEPALSRIELRQKYSNVGWKCPPKTCTLSIEPEKGVFGLAMERHDGNYYGMFVDGTTSWCPRHIVDGRMNLTVINMPDCPVIIDGALLPKDDAPEPKRDSSMKWYIIGICVGTVVL</sequence>